<dbReference type="EMBL" id="CP030850">
    <property type="protein sequence ID" value="AXE21182.1"/>
    <property type="molecule type" value="Genomic_DNA"/>
</dbReference>
<keyword evidence="2" id="KW-1185">Reference proteome</keyword>
<organism evidence="1 2">
    <name type="scientific">Runella rosea</name>
    <dbReference type="NCBI Taxonomy" id="2259595"/>
    <lineage>
        <taxon>Bacteria</taxon>
        <taxon>Pseudomonadati</taxon>
        <taxon>Bacteroidota</taxon>
        <taxon>Cytophagia</taxon>
        <taxon>Cytophagales</taxon>
        <taxon>Spirosomataceae</taxon>
        <taxon>Runella</taxon>
    </lineage>
</organism>
<protein>
    <recommendedName>
        <fullName evidence="3">Mu-like prophage major head subunit gpT</fullName>
    </recommendedName>
</protein>
<dbReference type="AlphaFoldDB" id="A0A344TRB1"/>
<dbReference type="Proteomes" id="UP000251993">
    <property type="component" value="Chromosome"/>
</dbReference>
<evidence type="ECO:0000313" key="1">
    <source>
        <dbReference type="EMBL" id="AXE21182.1"/>
    </source>
</evidence>
<evidence type="ECO:0008006" key="3">
    <source>
        <dbReference type="Google" id="ProtNLM"/>
    </source>
</evidence>
<name>A0A344TRB1_9BACT</name>
<dbReference type="KEGG" id="run:DR864_27310"/>
<sequence length="332" mass="37442">MSLIANNLVNSVKFDNLPTELAETISNTPEIMNTYLADGWGKIRDDFEVREQDDRTPLLSMEVMDIMRVASDDFDPSADAVKFGARLPTFNDIDIDLSLRRSDLINFYRTYLKNVIGFKNLNDLIANPWPLFFAEQILNKAGRDLAYNSTFRGVKNPAGSGSLTVMNGLLYKFAEGRGVGGDIPTGNILTNALTGVEFDADVYDQANALAQLTELNPDIAGRPMKIYMSPVTYRLYKETRRAKSPNTISLSEQPTVLDDFPNISIKIELGLSNKRFMFISLPKNLFFVLNENYQNFNAKMVENVKGWETNFMFSADVNYGVGKYLFMNTRTD</sequence>
<gene>
    <name evidence="1" type="ORF">DR864_27310</name>
</gene>
<proteinExistence type="predicted"/>
<dbReference type="OrthoDB" id="933027at2"/>
<evidence type="ECO:0000313" key="2">
    <source>
        <dbReference type="Proteomes" id="UP000251993"/>
    </source>
</evidence>
<reference evidence="1 2" key="1">
    <citation type="submission" date="2018-07" db="EMBL/GenBank/DDBJ databases">
        <title>Genome sequencing of Runella.</title>
        <authorList>
            <person name="Baek M.-G."/>
            <person name="Yi H."/>
        </authorList>
    </citation>
    <scope>NUCLEOTIDE SEQUENCE [LARGE SCALE GENOMIC DNA]</scope>
    <source>
        <strain evidence="1 2">HYN0085</strain>
    </source>
</reference>
<accession>A0A344TRB1</accession>